<organism evidence="2 3">
    <name type="scientific">Demequina lignilytica</name>
    <dbReference type="NCBI Taxonomy" id="3051663"/>
    <lineage>
        <taxon>Bacteria</taxon>
        <taxon>Bacillati</taxon>
        <taxon>Actinomycetota</taxon>
        <taxon>Actinomycetes</taxon>
        <taxon>Micrococcales</taxon>
        <taxon>Demequinaceae</taxon>
        <taxon>Demequina</taxon>
    </lineage>
</organism>
<keyword evidence="3" id="KW-1185">Reference proteome</keyword>
<accession>A0AAW7M0Z0</accession>
<name>A0AAW7M0Z0_9MICO</name>
<evidence type="ECO:0000313" key="3">
    <source>
        <dbReference type="Proteomes" id="UP001172737"/>
    </source>
</evidence>
<evidence type="ECO:0000313" key="2">
    <source>
        <dbReference type="EMBL" id="MDN4486914.1"/>
    </source>
</evidence>
<protein>
    <submittedName>
        <fullName evidence="2">Uncharacterized protein</fullName>
    </submittedName>
</protein>
<dbReference type="EMBL" id="JAUHPX010000001">
    <property type="protein sequence ID" value="MDN4486914.1"/>
    <property type="molecule type" value="Genomic_DNA"/>
</dbReference>
<comment type="caution">
    <text evidence="2">The sequence shown here is derived from an EMBL/GenBank/DDBJ whole genome shotgun (WGS) entry which is preliminary data.</text>
</comment>
<dbReference type="AlphaFoldDB" id="A0AAW7M0Z0"/>
<sequence length="51" mass="5602">MTIPSSGVVSVSRRRGIPEERERRPRQDAEGTGRGAPLGRVMGWRLSGRSP</sequence>
<gene>
    <name evidence="2" type="ORF">QQX10_01900</name>
</gene>
<feature type="region of interest" description="Disordered" evidence="1">
    <location>
        <begin position="1"/>
        <end position="51"/>
    </location>
</feature>
<reference evidence="2" key="1">
    <citation type="submission" date="2023-06" db="EMBL/GenBank/DDBJ databases">
        <title>Sysu t00039.</title>
        <authorList>
            <person name="Gao L."/>
            <person name="Fang B.-Z."/>
            <person name="Li W.-J."/>
        </authorList>
    </citation>
    <scope>NUCLEOTIDE SEQUENCE</scope>
    <source>
        <strain evidence="2">SYSU T00039</strain>
    </source>
</reference>
<feature type="compositionally biased region" description="Basic and acidic residues" evidence="1">
    <location>
        <begin position="16"/>
        <end position="31"/>
    </location>
</feature>
<feature type="compositionally biased region" description="Low complexity" evidence="1">
    <location>
        <begin position="1"/>
        <end position="11"/>
    </location>
</feature>
<proteinExistence type="predicted"/>
<evidence type="ECO:0000256" key="1">
    <source>
        <dbReference type="SAM" id="MobiDB-lite"/>
    </source>
</evidence>
<dbReference type="Proteomes" id="UP001172737">
    <property type="component" value="Unassembled WGS sequence"/>
</dbReference>
<dbReference type="RefSeq" id="WP_301144493.1">
    <property type="nucleotide sequence ID" value="NZ_JAUHPX010000001.1"/>
</dbReference>